<dbReference type="AlphaFoldDB" id="A0A7W8A8U6"/>
<dbReference type="InterPro" id="IPR051448">
    <property type="entry name" value="CdaR-like_regulators"/>
</dbReference>
<dbReference type="InterPro" id="IPR025736">
    <property type="entry name" value="PucR_C-HTH_dom"/>
</dbReference>
<accession>A0A7W8A8U6</accession>
<dbReference type="EMBL" id="JACHIN010000011">
    <property type="protein sequence ID" value="MBB5081690.1"/>
    <property type="molecule type" value="Genomic_DNA"/>
</dbReference>
<dbReference type="RefSeq" id="WP_184969262.1">
    <property type="nucleotide sequence ID" value="NZ_JACHIN010000011.1"/>
</dbReference>
<protein>
    <recommendedName>
        <fullName evidence="1">PucR C-terminal helix-turn-helix domain-containing protein</fullName>
    </recommendedName>
</protein>
<dbReference type="PANTHER" id="PTHR33744">
    <property type="entry name" value="CARBOHYDRATE DIACID REGULATOR"/>
    <property type="match status" value="1"/>
</dbReference>
<dbReference type="PANTHER" id="PTHR33744:SF1">
    <property type="entry name" value="DNA-BINDING TRANSCRIPTIONAL ACTIVATOR ADER"/>
    <property type="match status" value="1"/>
</dbReference>
<proteinExistence type="predicted"/>
<organism evidence="2 3">
    <name type="scientific">Nonomuraea endophytica</name>
    <dbReference type="NCBI Taxonomy" id="714136"/>
    <lineage>
        <taxon>Bacteria</taxon>
        <taxon>Bacillati</taxon>
        <taxon>Actinomycetota</taxon>
        <taxon>Actinomycetes</taxon>
        <taxon>Streptosporangiales</taxon>
        <taxon>Streptosporangiaceae</taxon>
        <taxon>Nonomuraea</taxon>
    </lineage>
</organism>
<comment type="caution">
    <text evidence="2">The sequence shown here is derived from an EMBL/GenBank/DDBJ whole genome shotgun (WGS) entry which is preliminary data.</text>
</comment>
<feature type="domain" description="PucR C-terminal helix-turn-helix" evidence="1">
    <location>
        <begin position="478"/>
        <end position="533"/>
    </location>
</feature>
<evidence type="ECO:0000313" key="3">
    <source>
        <dbReference type="Proteomes" id="UP000568380"/>
    </source>
</evidence>
<dbReference type="InterPro" id="IPR042070">
    <property type="entry name" value="PucR_C-HTH_sf"/>
</dbReference>
<evidence type="ECO:0000259" key="1">
    <source>
        <dbReference type="Pfam" id="PF13556"/>
    </source>
</evidence>
<evidence type="ECO:0000313" key="2">
    <source>
        <dbReference type="EMBL" id="MBB5081690.1"/>
    </source>
</evidence>
<name>A0A7W8A8U6_9ACTN</name>
<dbReference type="Gene3D" id="1.10.10.2840">
    <property type="entry name" value="PucR C-terminal helix-turn-helix domain"/>
    <property type="match status" value="1"/>
</dbReference>
<sequence>MRARGWESPVTVAELVDAGPLAGAHMYGSGANPVHQVRIVDELGVFADVVPHTAVVLIGAAASGGWAVEMAMRRAWEQAAACVIAPSSALSAGSGEVLAERLGVTLIFVDGDPLVTAVEVASAASRPEAARTQLVARCATRIAEAGASARRVLGVLNAELPGTSVAFLDRYGTRLAGRAAAEGDSASGGERVLVDMDLPDGLGRLVASGAVRSPGWPSVVRTVLGLAVAALSAWAAGERLVAGREFAVQEALAERLLAMPEALLDAEPLDTVPEQDVPGGVGAGAMPDVRAGVGAGVVAGAGTEAFPGAFPGAVPGVVGDVREALGRAAALGWAVHGPVSGFVVRPVGWQPDPAEHAMVRELLVGALGAVPVMRRGEGWAGWAELGPGALAVRLQECARLLPRAVAAGAGRQVERLGAVGESLLGAEAAAFTARAGAVARADRMGPAELLAALPAGVLRAPAEVVLGPLRAADKDGSLLATLAAVLDGGGALRAAERLGVHRNTVTTRLERVRAAGYDLEDPATRLALHLAVHVSR</sequence>
<reference evidence="2 3" key="1">
    <citation type="submission" date="2020-08" db="EMBL/GenBank/DDBJ databases">
        <title>Genomic Encyclopedia of Type Strains, Phase IV (KMG-IV): sequencing the most valuable type-strain genomes for metagenomic binning, comparative biology and taxonomic classification.</title>
        <authorList>
            <person name="Goeker M."/>
        </authorList>
    </citation>
    <scope>NUCLEOTIDE SEQUENCE [LARGE SCALE GENOMIC DNA]</scope>
    <source>
        <strain evidence="2 3">DSM 45385</strain>
    </source>
</reference>
<dbReference type="Proteomes" id="UP000568380">
    <property type="component" value="Unassembled WGS sequence"/>
</dbReference>
<dbReference type="Pfam" id="PF13556">
    <property type="entry name" value="HTH_30"/>
    <property type="match status" value="1"/>
</dbReference>
<gene>
    <name evidence="2" type="ORF">HNR40_007185</name>
</gene>
<keyword evidence="3" id="KW-1185">Reference proteome</keyword>